<dbReference type="InterPro" id="IPR000073">
    <property type="entry name" value="AB_hydrolase_1"/>
</dbReference>
<accession>A0A844YSS3</accession>
<dbReference type="OrthoDB" id="5491135at2"/>
<dbReference type="InterPro" id="IPR050471">
    <property type="entry name" value="AB_hydrolase"/>
</dbReference>
<evidence type="ECO:0000313" key="3">
    <source>
        <dbReference type="Proteomes" id="UP000466966"/>
    </source>
</evidence>
<feature type="domain" description="AB hydrolase-1" evidence="1">
    <location>
        <begin position="36"/>
        <end position="255"/>
    </location>
</feature>
<dbReference type="InterPro" id="IPR029058">
    <property type="entry name" value="AB_hydrolase_fold"/>
</dbReference>
<dbReference type="PANTHER" id="PTHR43433:SF5">
    <property type="entry name" value="AB HYDROLASE-1 DOMAIN-CONTAINING PROTEIN"/>
    <property type="match status" value="1"/>
</dbReference>
<keyword evidence="3" id="KW-1185">Reference proteome</keyword>
<dbReference type="Pfam" id="PF12697">
    <property type="entry name" value="Abhydrolase_6"/>
    <property type="match status" value="1"/>
</dbReference>
<proteinExistence type="predicted"/>
<dbReference type="Gene3D" id="3.40.50.1820">
    <property type="entry name" value="alpha/beta hydrolase"/>
    <property type="match status" value="1"/>
</dbReference>
<protein>
    <submittedName>
        <fullName evidence="2">Alpha/beta fold hydrolase</fullName>
    </submittedName>
</protein>
<organism evidence="2 3">
    <name type="scientific">Alteraurantiacibacter buctensis</name>
    <dbReference type="NCBI Taxonomy" id="1503981"/>
    <lineage>
        <taxon>Bacteria</taxon>
        <taxon>Pseudomonadati</taxon>
        <taxon>Pseudomonadota</taxon>
        <taxon>Alphaproteobacteria</taxon>
        <taxon>Sphingomonadales</taxon>
        <taxon>Erythrobacteraceae</taxon>
        <taxon>Alteraurantiacibacter</taxon>
    </lineage>
</organism>
<evidence type="ECO:0000313" key="2">
    <source>
        <dbReference type="EMBL" id="MXO70130.1"/>
    </source>
</evidence>
<keyword evidence="2" id="KW-0378">Hydrolase</keyword>
<reference evidence="2 3" key="1">
    <citation type="submission" date="2019-12" db="EMBL/GenBank/DDBJ databases">
        <title>Genomic-based taxomic classification of the family Erythrobacteraceae.</title>
        <authorList>
            <person name="Xu L."/>
        </authorList>
    </citation>
    <scope>NUCLEOTIDE SEQUENCE [LARGE SCALE GENOMIC DNA]</scope>
    <source>
        <strain evidence="2 3">M0322</strain>
    </source>
</reference>
<name>A0A844YSS3_9SPHN</name>
<dbReference type="PANTHER" id="PTHR43433">
    <property type="entry name" value="HYDROLASE, ALPHA/BETA FOLD FAMILY PROTEIN"/>
    <property type="match status" value="1"/>
</dbReference>
<dbReference type="Proteomes" id="UP000466966">
    <property type="component" value="Unassembled WGS sequence"/>
</dbReference>
<comment type="caution">
    <text evidence="2">The sequence shown here is derived from an EMBL/GenBank/DDBJ whole genome shotgun (WGS) entry which is preliminary data.</text>
</comment>
<dbReference type="AlphaFoldDB" id="A0A844YSS3"/>
<sequence>MRGLHKAPSARPSIRIDEIFTRANNGESPSLSMLMLLPGLICDARIYAPQTAAFADAVAVDGYGMADSLVDMARIALARADVAGADRFDLFGHSMGGRVALEVYRLAPQRVRRLALVSTGVHPVGPNEPASRAALQAVGHEQGFAALVDHWLKPMVAPANREDPAIYPPMEAMCLAQGQAMFDAQIRALLGRPEVAGLVATITCPTLVMTGELDTWANPDQHRAIAELIPDAELVIVPGAGHMIQLEAPQAVNAAIARWRARPAD</sequence>
<dbReference type="EMBL" id="WTYV01000001">
    <property type="protein sequence ID" value="MXO70130.1"/>
    <property type="molecule type" value="Genomic_DNA"/>
</dbReference>
<dbReference type="SUPFAM" id="SSF53474">
    <property type="entry name" value="alpha/beta-Hydrolases"/>
    <property type="match status" value="1"/>
</dbReference>
<evidence type="ECO:0000259" key="1">
    <source>
        <dbReference type="Pfam" id="PF12697"/>
    </source>
</evidence>
<dbReference type="GO" id="GO:0016787">
    <property type="term" value="F:hydrolase activity"/>
    <property type="evidence" value="ECO:0007669"/>
    <property type="project" value="UniProtKB-KW"/>
</dbReference>
<gene>
    <name evidence="2" type="ORF">GRI99_00610</name>
</gene>